<keyword evidence="8" id="KW-1185">Reference proteome</keyword>
<evidence type="ECO:0000256" key="4">
    <source>
        <dbReference type="ARBA" id="ARBA00022989"/>
    </source>
</evidence>
<dbReference type="PATRIC" id="fig|472175.3.peg.1120"/>
<keyword evidence="4 6" id="KW-1133">Transmembrane helix</keyword>
<evidence type="ECO:0000256" key="5">
    <source>
        <dbReference type="ARBA" id="ARBA00023136"/>
    </source>
</evidence>
<keyword evidence="2" id="KW-1003">Cell membrane</keyword>
<keyword evidence="3 6" id="KW-0812">Transmembrane</keyword>
<dbReference type="OrthoDB" id="145485at2"/>
<comment type="subcellular location">
    <subcellularLocation>
        <location evidence="1">Cell membrane</location>
        <topology evidence="1">Multi-pass membrane protein</topology>
    </subcellularLocation>
</comment>
<dbReference type="Proteomes" id="UP000053675">
    <property type="component" value="Unassembled WGS sequence"/>
</dbReference>
<evidence type="ECO:0000256" key="3">
    <source>
        <dbReference type="ARBA" id="ARBA00022692"/>
    </source>
</evidence>
<feature type="transmembrane region" description="Helical" evidence="6">
    <location>
        <begin position="120"/>
        <end position="145"/>
    </location>
</feature>
<organism evidence="7 8">
    <name type="scientific">Nitratireductor basaltis</name>
    <dbReference type="NCBI Taxonomy" id="472175"/>
    <lineage>
        <taxon>Bacteria</taxon>
        <taxon>Pseudomonadati</taxon>
        <taxon>Pseudomonadota</taxon>
        <taxon>Alphaproteobacteria</taxon>
        <taxon>Hyphomicrobiales</taxon>
        <taxon>Phyllobacteriaceae</taxon>
        <taxon>Nitratireductor</taxon>
    </lineage>
</organism>
<name>A0A084UAU7_9HYPH</name>
<feature type="transmembrane region" description="Helical" evidence="6">
    <location>
        <begin position="202"/>
        <end position="220"/>
    </location>
</feature>
<dbReference type="PANTHER" id="PTHR39087">
    <property type="entry name" value="UPF0104 MEMBRANE PROTEIN MJ1595"/>
    <property type="match status" value="1"/>
</dbReference>
<dbReference type="GO" id="GO:0005886">
    <property type="term" value="C:plasma membrane"/>
    <property type="evidence" value="ECO:0007669"/>
    <property type="project" value="UniProtKB-SubCell"/>
</dbReference>
<evidence type="ECO:0000256" key="2">
    <source>
        <dbReference type="ARBA" id="ARBA00022475"/>
    </source>
</evidence>
<dbReference type="RefSeq" id="WP_036480619.1">
    <property type="nucleotide sequence ID" value="NZ_JMQM01000001.1"/>
</dbReference>
<evidence type="ECO:0000256" key="6">
    <source>
        <dbReference type="SAM" id="Phobius"/>
    </source>
</evidence>
<comment type="caution">
    <text evidence="7">The sequence shown here is derived from an EMBL/GenBank/DDBJ whole genome shotgun (WGS) entry which is preliminary data.</text>
</comment>
<keyword evidence="5 6" id="KW-0472">Membrane</keyword>
<dbReference type="AlphaFoldDB" id="A0A084UAU7"/>
<evidence type="ECO:0000313" key="8">
    <source>
        <dbReference type="Proteomes" id="UP000053675"/>
    </source>
</evidence>
<feature type="transmembrane region" description="Helical" evidence="6">
    <location>
        <begin position="271"/>
        <end position="297"/>
    </location>
</feature>
<accession>A0A084UAU7</accession>
<protein>
    <submittedName>
        <fullName evidence="7">Putative integral membrane protein</fullName>
    </submittedName>
</protein>
<reference evidence="7 8" key="1">
    <citation type="submission" date="2014-05" db="EMBL/GenBank/DDBJ databases">
        <title>Draft Genome Sequence of Nitratireductor basaltis Strain UMTGB225, A Marine Bacterium Isolated from Green Barrel Tunicate.</title>
        <authorList>
            <person name="Gan H.Y."/>
        </authorList>
    </citation>
    <scope>NUCLEOTIDE SEQUENCE [LARGE SCALE GENOMIC DNA]</scope>
    <source>
        <strain evidence="7 8">UMTGB225</strain>
    </source>
</reference>
<feature type="transmembrane region" description="Helical" evidence="6">
    <location>
        <begin position="157"/>
        <end position="182"/>
    </location>
</feature>
<sequence length="318" mass="34224">MAIKKHLLRLFVFAAICLAGYLLYRTLSKYSFSELKGSLFSISAWHLAGAIGFAACSYFCLTFFDYLGLRYAGRPMPYPKVAYASFTSLSIGHNIGVAALSGGAVRYRFYSKWGASGGEVANVILFSGVTVLLGLITLAGTALLLRPQAASEMTMLGVTTIRILAIGGLCVPLAYIGIAAFYSDFTWRFKHWEFRIPQMKLAIAQIAVGLVNFAFVAACLHQTVLAFADVGYIDVAAVYAIANGTALISHVPGGLGVLEATVLYLLRGAPLVGAVLAFRFCYFLLPLMIGLPMLLLAEGGILRKTDRDKKEQASASRA</sequence>
<dbReference type="eggNOG" id="COG0392">
    <property type="taxonomic scope" value="Bacteria"/>
</dbReference>
<evidence type="ECO:0000313" key="7">
    <source>
        <dbReference type="EMBL" id="KFB10083.1"/>
    </source>
</evidence>
<dbReference type="EMBL" id="JMQM01000001">
    <property type="protein sequence ID" value="KFB10083.1"/>
    <property type="molecule type" value="Genomic_DNA"/>
</dbReference>
<dbReference type="PANTHER" id="PTHR39087:SF2">
    <property type="entry name" value="UPF0104 MEMBRANE PROTEIN MJ1595"/>
    <property type="match status" value="1"/>
</dbReference>
<feature type="transmembrane region" description="Helical" evidence="6">
    <location>
        <begin position="7"/>
        <end position="24"/>
    </location>
</feature>
<proteinExistence type="predicted"/>
<dbReference type="InterPro" id="IPR022791">
    <property type="entry name" value="L-PG_synthase/AglD"/>
</dbReference>
<feature type="transmembrane region" description="Helical" evidence="6">
    <location>
        <begin position="232"/>
        <end position="251"/>
    </location>
</feature>
<gene>
    <name evidence="7" type="ORF">EL18_01112</name>
</gene>
<dbReference type="STRING" id="472175.EL18_01112"/>
<evidence type="ECO:0000256" key="1">
    <source>
        <dbReference type="ARBA" id="ARBA00004651"/>
    </source>
</evidence>
<dbReference type="Pfam" id="PF03706">
    <property type="entry name" value="LPG_synthase_TM"/>
    <property type="match status" value="1"/>
</dbReference>
<feature type="transmembrane region" description="Helical" evidence="6">
    <location>
        <begin position="44"/>
        <end position="69"/>
    </location>
</feature>
<feature type="transmembrane region" description="Helical" evidence="6">
    <location>
        <begin position="81"/>
        <end position="100"/>
    </location>
</feature>